<reference evidence="3 4" key="1">
    <citation type="submission" date="2024-04" db="EMBL/GenBank/DDBJ databases">
        <title>Tritrichomonas musculus Genome.</title>
        <authorList>
            <person name="Alves-Ferreira E."/>
            <person name="Grigg M."/>
            <person name="Lorenzi H."/>
            <person name="Galac M."/>
        </authorList>
    </citation>
    <scope>NUCLEOTIDE SEQUENCE [LARGE SCALE GENOMIC DNA]</scope>
    <source>
        <strain evidence="3 4">EAF2021</strain>
    </source>
</reference>
<evidence type="ECO:0000313" key="3">
    <source>
        <dbReference type="EMBL" id="KAK8891140.1"/>
    </source>
</evidence>
<name>A0ABR2KMD5_9EUKA</name>
<dbReference type="EMBL" id="JAPFFF010000004">
    <property type="protein sequence ID" value="KAK8891140.1"/>
    <property type="molecule type" value="Genomic_DNA"/>
</dbReference>
<keyword evidence="1" id="KW-0040">ANK repeat</keyword>
<dbReference type="SMART" id="SM00248">
    <property type="entry name" value="ANK"/>
    <property type="match status" value="2"/>
</dbReference>
<evidence type="ECO:0000313" key="4">
    <source>
        <dbReference type="Proteomes" id="UP001470230"/>
    </source>
</evidence>
<keyword evidence="4" id="KW-1185">Reference proteome</keyword>
<sequence length="127" mass="14797">MKSPLYNAADNNKKEIVSILLKKTGINVNQLTKISLLMLFIISNLILISRFIKYFYRTPLHVAVYNQNLEIIEMLLRHPAIDTTIIDDILALSFRLIISKAIILMKDLEIHVFLSNSIRFRKRNEIN</sequence>
<comment type="caution">
    <text evidence="3">The sequence shown here is derived from an EMBL/GenBank/DDBJ whole genome shotgun (WGS) entry which is preliminary data.</text>
</comment>
<evidence type="ECO:0000256" key="1">
    <source>
        <dbReference type="PROSITE-ProRule" id="PRU00023"/>
    </source>
</evidence>
<evidence type="ECO:0000256" key="2">
    <source>
        <dbReference type="SAM" id="Phobius"/>
    </source>
</evidence>
<feature type="repeat" description="ANK" evidence="1">
    <location>
        <begin position="55"/>
        <end position="80"/>
    </location>
</feature>
<accession>A0ABR2KMD5</accession>
<feature type="transmembrane region" description="Helical" evidence="2">
    <location>
        <begin position="34"/>
        <end position="52"/>
    </location>
</feature>
<dbReference type="SUPFAM" id="SSF48403">
    <property type="entry name" value="Ankyrin repeat"/>
    <property type="match status" value="1"/>
</dbReference>
<keyword evidence="2" id="KW-1133">Transmembrane helix</keyword>
<dbReference type="Pfam" id="PF12796">
    <property type="entry name" value="Ank_2"/>
    <property type="match status" value="1"/>
</dbReference>
<protein>
    <recommendedName>
        <fullName evidence="5">Ankyrin repeat protein</fullName>
    </recommendedName>
</protein>
<organism evidence="3 4">
    <name type="scientific">Tritrichomonas musculus</name>
    <dbReference type="NCBI Taxonomy" id="1915356"/>
    <lineage>
        <taxon>Eukaryota</taxon>
        <taxon>Metamonada</taxon>
        <taxon>Parabasalia</taxon>
        <taxon>Tritrichomonadida</taxon>
        <taxon>Tritrichomonadidae</taxon>
        <taxon>Tritrichomonas</taxon>
    </lineage>
</organism>
<dbReference type="InterPro" id="IPR002110">
    <property type="entry name" value="Ankyrin_rpt"/>
</dbReference>
<dbReference type="InterPro" id="IPR036770">
    <property type="entry name" value="Ankyrin_rpt-contain_sf"/>
</dbReference>
<gene>
    <name evidence="3" type="ORF">M9Y10_028345</name>
</gene>
<evidence type="ECO:0008006" key="5">
    <source>
        <dbReference type="Google" id="ProtNLM"/>
    </source>
</evidence>
<keyword evidence="2" id="KW-0812">Transmembrane</keyword>
<proteinExistence type="predicted"/>
<dbReference type="Gene3D" id="1.25.40.20">
    <property type="entry name" value="Ankyrin repeat-containing domain"/>
    <property type="match status" value="1"/>
</dbReference>
<keyword evidence="2" id="KW-0472">Membrane</keyword>
<dbReference type="Proteomes" id="UP001470230">
    <property type="component" value="Unassembled WGS sequence"/>
</dbReference>
<dbReference type="PROSITE" id="PS50297">
    <property type="entry name" value="ANK_REP_REGION"/>
    <property type="match status" value="1"/>
</dbReference>
<dbReference type="PROSITE" id="PS50088">
    <property type="entry name" value="ANK_REPEAT"/>
    <property type="match status" value="1"/>
</dbReference>